<evidence type="ECO:0000256" key="2">
    <source>
        <dbReference type="ARBA" id="ARBA00022536"/>
    </source>
</evidence>
<dbReference type="GO" id="GO:0005509">
    <property type="term" value="F:calcium ion binding"/>
    <property type="evidence" value="ECO:0007669"/>
    <property type="project" value="InterPro"/>
</dbReference>
<keyword evidence="7" id="KW-0430">Lectin</keyword>
<dbReference type="Gene3D" id="2.10.25.10">
    <property type="entry name" value="Laminin"/>
    <property type="match status" value="5"/>
</dbReference>
<feature type="transmembrane region" description="Helical" evidence="16">
    <location>
        <begin position="515"/>
        <end position="540"/>
    </location>
</feature>
<evidence type="ECO:0000256" key="16">
    <source>
        <dbReference type="SAM" id="Phobius"/>
    </source>
</evidence>
<keyword evidence="4" id="KW-0254">Endocytosis</keyword>
<dbReference type="PANTHER" id="PTHR14789:SF8">
    <property type="entry name" value="C-TYPE LECTIN DOMAIN FAMILY 14 MEMBER A PRECURSOR-RELATED"/>
    <property type="match status" value="1"/>
</dbReference>
<keyword evidence="8" id="KW-0677">Repeat</keyword>
<evidence type="ECO:0000256" key="8">
    <source>
        <dbReference type="ARBA" id="ARBA00022737"/>
    </source>
</evidence>
<keyword evidence="11" id="KW-1015">Disulfide bond</keyword>
<dbReference type="PROSITE" id="PS50026">
    <property type="entry name" value="EGF_3"/>
    <property type="match status" value="3"/>
</dbReference>
<dbReference type="InterPro" id="IPR000152">
    <property type="entry name" value="EGF-type_Asp/Asn_hydroxyl_site"/>
</dbReference>
<gene>
    <name evidence="20" type="primary">CD93</name>
</gene>
<dbReference type="PROSITE" id="PS00010">
    <property type="entry name" value="ASX_HYDROXYL"/>
    <property type="match status" value="3"/>
</dbReference>
<evidence type="ECO:0000259" key="18">
    <source>
        <dbReference type="PROSITE" id="PS50026"/>
    </source>
</evidence>
<dbReference type="PROSITE" id="PS01186">
    <property type="entry name" value="EGF_2"/>
    <property type="match status" value="2"/>
</dbReference>
<dbReference type="InterPro" id="IPR026823">
    <property type="entry name" value="cEGF"/>
</dbReference>
<dbReference type="SMART" id="SM00179">
    <property type="entry name" value="EGF_CA"/>
    <property type="match status" value="4"/>
</dbReference>
<dbReference type="SUPFAM" id="SSF57184">
    <property type="entry name" value="Growth factor receptor domain"/>
    <property type="match status" value="2"/>
</dbReference>
<reference evidence="20" key="3">
    <citation type="submission" date="2025-09" db="UniProtKB">
        <authorList>
            <consortium name="Ensembl"/>
        </authorList>
    </citation>
    <scope>IDENTIFICATION</scope>
</reference>
<dbReference type="GeneTree" id="ENSGT00940000156996"/>
<feature type="domain" description="EGF-like" evidence="18">
    <location>
        <begin position="288"/>
        <end position="322"/>
    </location>
</feature>
<keyword evidence="13" id="KW-0325">Glycoprotein</keyword>
<evidence type="ECO:0000256" key="5">
    <source>
        <dbReference type="ARBA" id="ARBA00022692"/>
    </source>
</evidence>
<keyword evidence="2 14" id="KW-0245">EGF-like domain</keyword>
<dbReference type="InterPro" id="IPR016187">
    <property type="entry name" value="CTDL_fold"/>
</dbReference>
<evidence type="ECO:0000259" key="19">
    <source>
        <dbReference type="PROSITE" id="PS50041"/>
    </source>
</evidence>
<keyword evidence="21" id="KW-1185">Reference proteome</keyword>
<dbReference type="SUPFAM" id="SSF56436">
    <property type="entry name" value="C-type lectin-like"/>
    <property type="match status" value="1"/>
</dbReference>
<feature type="chain" id="PRO_5034929572" evidence="17">
    <location>
        <begin position="23"/>
        <end position="594"/>
    </location>
</feature>
<comment type="caution">
    <text evidence="14">Lacks conserved residue(s) required for the propagation of feature annotation.</text>
</comment>
<keyword evidence="5 16" id="KW-0812">Transmembrane</keyword>
<reference evidence="20" key="2">
    <citation type="submission" date="2025-08" db="UniProtKB">
        <authorList>
            <consortium name="Ensembl"/>
        </authorList>
    </citation>
    <scope>IDENTIFICATION</scope>
</reference>
<dbReference type="InterPro" id="IPR001304">
    <property type="entry name" value="C-type_lectin-like"/>
</dbReference>
<feature type="domain" description="EGF-like" evidence="18">
    <location>
        <begin position="327"/>
        <end position="363"/>
    </location>
</feature>
<name>A0A8C4T044_ERPCA</name>
<dbReference type="PANTHER" id="PTHR14789">
    <property type="entry name" value="CHONDROLECTIN VARIANT CHODLFDELTAE"/>
    <property type="match status" value="1"/>
</dbReference>
<dbReference type="Gene3D" id="3.10.100.10">
    <property type="entry name" value="Mannose-Binding Protein A, subunit A"/>
    <property type="match status" value="1"/>
</dbReference>
<dbReference type="InterPro" id="IPR016186">
    <property type="entry name" value="C-type_lectin-like/link_sf"/>
</dbReference>
<organism evidence="20 21">
    <name type="scientific">Erpetoichthys calabaricus</name>
    <name type="common">Rope fish</name>
    <name type="synonym">Calamoichthys calabaricus</name>
    <dbReference type="NCBI Taxonomy" id="27687"/>
    <lineage>
        <taxon>Eukaryota</taxon>
        <taxon>Metazoa</taxon>
        <taxon>Chordata</taxon>
        <taxon>Craniata</taxon>
        <taxon>Vertebrata</taxon>
        <taxon>Euteleostomi</taxon>
        <taxon>Actinopterygii</taxon>
        <taxon>Polypteriformes</taxon>
        <taxon>Polypteridae</taxon>
        <taxon>Erpetoichthys</taxon>
    </lineage>
</organism>
<evidence type="ECO:0000256" key="12">
    <source>
        <dbReference type="ARBA" id="ARBA00023170"/>
    </source>
</evidence>
<dbReference type="InterPro" id="IPR051505">
    <property type="entry name" value="C-type_lectin_domain"/>
</dbReference>
<reference evidence="20" key="1">
    <citation type="submission" date="2021-06" db="EMBL/GenBank/DDBJ databases">
        <authorList>
            <consortium name="Wellcome Sanger Institute Data Sharing"/>
        </authorList>
    </citation>
    <scope>NUCLEOTIDE SEQUENCE [LARGE SCALE GENOMIC DNA]</scope>
</reference>
<dbReference type="GO" id="GO:0030246">
    <property type="term" value="F:carbohydrate binding"/>
    <property type="evidence" value="ECO:0007669"/>
    <property type="project" value="UniProtKB-KW"/>
</dbReference>
<feature type="signal peptide" evidence="17">
    <location>
        <begin position="1"/>
        <end position="22"/>
    </location>
</feature>
<evidence type="ECO:0000256" key="6">
    <source>
        <dbReference type="ARBA" id="ARBA00022729"/>
    </source>
</evidence>
<evidence type="ECO:0000256" key="4">
    <source>
        <dbReference type="ARBA" id="ARBA00022583"/>
    </source>
</evidence>
<evidence type="ECO:0000256" key="17">
    <source>
        <dbReference type="SAM" id="SignalP"/>
    </source>
</evidence>
<dbReference type="Proteomes" id="UP000694620">
    <property type="component" value="Chromosome 15"/>
</dbReference>
<accession>A0A8C4T044</accession>
<comment type="subcellular location">
    <subcellularLocation>
        <location evidence="1">Membrane</location>
        <topology evidence="1">Single-pass type I membrane protein</topology>
    </subcellularLocation>
</comment>
<proteinExistence type="predicted"/>
<dbReference type="InterPro" id="IPR000742">
    <property type="entry name" value="EGF"/>
</dbReference>
<dbReference type="PROSITE" id="PS01187">
    <property type="entry name" value="EGF_CA"/>
    <property type="match status" value="2"/>
</dbReference>
<keyword evidence="3" id="KW-0597">Phosphoprotein</keyword>
<feature type="domain" description="EGF-like" evidence="18">
    <location>
        <begin position="364"/>
        <end position="401"/>
    </location>
</feature>
<sequence length="594" mass="65098">MPAGTMWLFAVVWQLLPGAALAEQTQVLCHSRGCYTWHGERASFDKALKNCVNDGGSLLTIKTEEEASDVARLLRRSSIPNAGKDVEFWIGLRLDSGQCTDSDTPLRGFAWLGDSKTALYSNWQREPYGTCSSQRCVTVQYASNHIDSTNFGWVDRACSRETNGYLCQFNFRGMCDELRLAGPGEVSYTFPFSLKPLASSNLLLLQLPFGTLARVSCADEKKEQLTCTAKSDGSISWSKSERFCLSAETGCQYKNGGCQHNCTVSDGSVLCSCLDGYQLDQDRFSCTPIDFCQSSPCSHQCQPELNGFKCQCPNGFDLAENQRDCVDVDECLSSPCAQLCKNTHGGFSCECKSGYEKAKGQCEDVDECLDLPCSQECQNVPGSFTCSCYKGFMLIDGVTCVDIDECLETKPCEQGCRNTEGGYQCHCAEHFELAKDGTSCVPSSNPKTHNSFRDEELHVQQVTTPAPLLTGPSELDNEEEDYIGMATEILAASPVSTTAQAVQLEHNVDPHSSSWVLGSVLLASAVLLLLIAAVISLIVCRRRNSDKHDKKEKKEKVATDKYCWVSSKSKKREKQADNSNGKLAISAGSAEEHV</sequence>
<dbReference type="OrthoDB" id="10045365at2759"/>
<evidence type="ECO:0000256" key="9">
    <source>
        <dbReference type="ARBA" id="ARBA00022989"/>
    </source>
</evidence>
<dbReference type="Ensembl" id="ENSECRT00000024893.1">
    <property type="protein sequence ID" value="ENSECRP00000024360.1"/>
    <property type="gene ID" value="ENSECRG00000016499.1"/>
</dbReference>
<dbReference type="AlphaFoldDB" id="A0A8C4T044"/>
<dbReference type="InterPro" id="IPR001881">
    <property type="entry name" value="EGF-like_Ca-bd_dom"/>
</dbReference>
<keyword evidence="6 17" id="KW-0732">Signal</keyword>
<keyword evidence="9 16" id="KW-1133">Transmembrane helix</keyword>
<dbReference type="InterPro" id="IPR018097">
    <property type="entry name" value="EGF_Ca-bd_CS"/>
</dbReference>
<evidence type="ECO:0000256" key="13">
    <source>
        <dbReference type="ARBA" id="ARBA00023180"/>
    </source>
</evidence>
<evidence type="ECO:0000256" key="11">
    <source>
        <dbReference type="ARBA" id="ARBA00023157"/>
    </source>
</evidence>
<dbReference type="Pfam" id="PF14670">
    <property type="entry name" value="FXa_inhibition"/>
    <property type="match status" value="1"/>
</dbReference>
<evidence type="ECO:0000256" key="1">
    <source>
        <dbReference type="ARBA" id="ARBA00004479"/>
    </source>
</evidence>
<dbReference type="PROSITE" id="PS50041">
    <property type="entry name" value="C_TYPE_LECTIN_2"/>
    <property type="match status" value="1"/>
</dbReference>
<keyword evidence="12" id="KW-0675">Receptor</keyword>
<evidence type="ECO:0000256" key="3">
    <source>
        <dbReference type="ARBA" id="ARBA00022553"/>
    </source>
</evidence>
<dbReference type="CDD" id="cd00054">
    <property type="entry name" value="EGF_CA"/>
    <property type="match status" value="3"/>
</dbReference>
<dbReference type="InterPro" id="IPR009030">
    <property type="entry name" value="Growth_fac_rcpt_cys_sf"/>
</dbReference>
<dbReference type="Pfam" id="PF12662">
    <property type="entry name" value="cEGF"/>
    <property type="match status" value="2"/>
</dbReference>
<dbReference type="SMART" id="SM00034">
    <property type="entry name" value="CLECT"/>
    <property type="match status" value="1"/>
</dbReference>
<evidence type="ECO:0000313" key="20">
    <source>
        <dbReference type="Ensembl" id="ENSECRP00000024360.1"/>
    </source>
</evidence>
<evidence type="ECO:0000256" key="10">
    <source>
        <dbReference type="ARBA" id="ARBA00023136"/>
    </source>
</evidence>
<evidence type="ECO:0000313" key="21">
    <source>
        <dbReference type="Proteomes" id="UP000694620"/>
    </source>
</evidence>
<feature type="region of interest" description="Disordered" evidence="15">
    <location>
        <begin position="567"/>
        <end position="594"/>
    </location>
</feature>
<dbReference type="FunFam" id="2.10.25.10:FF:000009">
    <property type="entry name" value="Low-density lipoprotein receptor isoform 1"/>
    <property type="match status" value="1"/>
</dbReference>
<dbReference type="GO" id="GO:0016020">
    <property type="term" value="C:membrane"/>
    <property type="evidence" value="ECO:0007669"/>
    <property type="project" value="UniProtKB-SubCell"/>
</dbReference>
<keyword evidence="10 16" id="KW-0472">Membrane</keyword>
<dbReference type="SMART" id="SM00181">
    <property type="entry name" value="EGF"/>
    <property type="match status" value="5"/>
</dbReference>
<protein>
    <submittedName>
        <fullName evidence="20">CD93 molecule</fullName>
    </submittedName>
</protein>
<dbReference type="GO" id="GO:0006897">
    <property type="term" value="P:endocytosis"/>
    <property type="evidence" value="ECO:0007669"/>
    <property type="project" value="UniProtKB-KW"/>
</dbReference>
<evidence type="ECO:0000256" key="14">
    <source>
        <dbReference type="PROSITE-ProRule" id="PRU00076"/>
    </source>
</evidence>
<feature type="domain" description="C-type lectin" evidence="19">
    <location>
        <begin position="30"/>
        <end position="161"/>
    </location>
</feature>
<dbReference type="FunFam" id="2.10.25.10:FF:000240">
    <property type="entry name" value="Vitamin K-dependent protein S"/>
    <property type="match status" value="1"/>
</dbReference>
<evidence type="ECO:0000256" key="15">
    <source>
        <dbReference type="SAM" id="MobiDB-lite"/>
    </source>
</evidence>
<evidence type="ECO:0000256" key="7">
    <source>
        <dbReference type="ARBA" id="ARBA00022734"/>
    </source>
</evidence>